<organism evidence="1 2">
    <name type="scientific">Chondrus crispus</name>
    <name type="common">Carrageen Irish moss</name>
    <name type="synonym">Polymorpha crispa</name>
    <dbReference type="NCBI Taxonomy" id="2769"/>
    <lineage>
        <taxon>Eukaryota</taxon>
        <taxon>Rhodophyta</taxon>
        <taxon>Florideophyceae</taxon>
        <taxon>Rhodymeniophycidae</taxon>
        <taxon>Gigartinales</taxon>
        <taxon>Gigartinaceae</taxon>
        <taxon>Chondrus</taxon>
    </lineage>
</organism>
<accession>R7Q632</accession>
<dbReference type="RefSeq" id="XP_005713111.1">
    <property type="nucleotide sequence ID" value="XM_005713054.1"/>
</dbReference>
<gene>
    <name evidence="1" type="ORF">CHC_T00002114001</name>
</gene>
<sequence>MSVACEVPGLINVQYTRTRLDAHFVASSSSRQNTQNPQRPKAMAILNHTTVSSTRHSTFNLLSKRQ</sequence>
<dbReference type="KEGG" id="ccp:CHC_T00002114001"/>
<dbReference type="EMBL" id="HG001640">
    <property type="protein sequence ID" value="CDF33308.1"/>
    <property type="molecule type" value="Genomic_DNA"/>
</dbReference>
<dbReference type="Proteomes" id="UP000012073">
    <property type="component" value="Unassembled WGS sequence"/>
</dbReference>
<dbReference type="GeneID" id="17320825"/>
<dbReference type="AlphaFoldDB" id="R7Q632"/>
<reference evidence="2" key="1">
    <citation type="journal article" date="2013" name="Proc. Natl. Acad. Sci. U.S.A.">
        <title>Genome structure and metabolic features in the red seaweed Chondrus crispus shed light on evolution of the Archaeplastida.</title>
        <authorList>
            <person name="Collen J."/>
            <person name="Porcel B."/>
            <person name="Carre W."/>
            <person name="Ball S.G."/>
            <person name="Chaparro C."/>
            <person name="Tonon T."/>
            <person name="Barbeyron T."/>
            <person name="Michel G."/>
            <person name="Noel B."/>
            <person name="Valentin K."/>
            <person name="Elias M."/>
            <person name="Artiguenave F."/>
            <person name="Arun A."/>
            <person name="Aury J.M."/>
            <person name="Barbosa-Neto J.F."/>
            <person name="Bothwell J.H."/>
            <person name="Bouget F.Y."/>
            <person name="Brillet L."/>
            <person name="Cabello-Hurtado F."/>
            <person name="Capella-Gutierrez S."/>
            <person name="Charrier B."/>
            <person name="Cladiere L."/>
            <person name="Cock J.M."/>
            <person name="Coelho S.M."/>
            <person name="Colleoni C."/>
            <person name="Czjzek M."/>
            <person name="Da Silva C."/>
            <person name="Delage L."/>
            <person name="Denoeud F."/>
            <person name="Deschamps P."/>
            <person name="Dittami S.M."/>
            <person name="Gabaldon T."/>
            <person name="Gachon C.M."/>
            <person name="Groisillier A."/>
            <person name="Herve C."/>
            <person name="Jabbari K."/>
            <person name="Katinka M."/>
            <person name="Kloareg B."/>
            <person name="Kowalczyk N."/>
            <person name="Labadie K."/>
            <person name="Leblanc C."/>
            <person name="Lopez P.J."/>
            <person name="McLachlan D.H."/>
            <person name="Meslet-Cladiere L."/>
            <person name="Moustafa A."/>
            <person name="Nehr Z."/>
            <person name="Nyvall Collen P."/>
            <person name="Panaud O."/>
            <person name="Partensky F."/>
            <person name="Poulain J."/>
            <person name="Rensing S.A."/>
            <person name="Rousvoal S."/>
            <person name="Samson G."/>
            <person name="Symeonidi A."/>
            <person name="Weissenbach J."/>
            <person name="Zambounis A."/>
            <person name="Wincker P."/>
            <person name="Boyen C."/>
        </authorList>
    </citation>
    <scope>NUCLEOTIDE SEQUENCE [LARGE SCALE GENOMIC DNA]</scope>
    <source>
        <strain evidence="2">cv. Stackhouse</strain>
    </source>
</reference>
<dbReference type="Gramene" id="CDF33308">
    <property type="protein sequence ID" value="CDF33308"/>
    <property type="gene ID" value="CHC_T00002114001"/>
</dbReference>
<evidence type="ECO:0000313" key="2">
    <source>
        <dbReference type="Proteomes" id="UP000012073"/>
    </source>
</evidence>
<evidence type="ECO:0000313" key="1">
    <source>
        <dbReference type="EMBL" id="CDF33308.1"/>
    </source>
</evidence>
<protein>
    <submittedName>
        <fullName evidence="1">Uncharacterized protein</fullName>
    </submittedName>
</protein>
<keyword evidence="2" id="KW-1185">Reference proteome</keyword>
<name>R7Q632_CHOCR</name>
<proteinExistence type="predicted"/>